<keyword evidence="2" id="KW-1185">Reference proteome</keyword>
<organism evidence="1 2">
    <name type="scientific">Rhodotorula toruloides</name>
    <name type="common">Yeast</name>
    <name type="synonym">Rhodosporidium toruloides</name>
    <dbReference type="NCBI Taxonomy" id="5286"/>
    <lineage>
        <taxon>Eukaryota</taxon>
        <taxon>Fungi</taxon>
        <taxon>Dikarya</taxon>
        <taxon>Basidiomycota</taxon>
        <taxon>Pucciniomycotina</taxon>
        <taxon>Microbotryomycetes</taxon>
        <taxon>Sporidiobolales</taxon>
        <taxon>Sporidiobolaceae</taxon>
        <taxon>Rhodotorula</taxon>
    </lineage>
</organism>
<dbReference type="EMBL" id="CWKI01000009">
    <property type="protein sequence ID" value="CTR08887.1"/>
    <property type="molecule type" value="Genomic_DNA"/>
</dbReference>
<dbReference type="Proteomes" id="UP000199069">
    <property type="component" value="Unassembled WGS sequence"/>
</dbReference>
<evidence type="ECO:0000313" key="2">
    <source>
        <dbReference type="Proteomes" id="UP000199069"/>
    </source>
</evidence>
<gene>
    <name evidence="1" type="primary">FGENESH: predicted gene_9.94</name>
    <name evidence="1" type="ORF">BN2166_0047480</name>
</gene>
<accession>A0A0K3CJQ3</accession>
<dbReference type="AlphaFoldDB" id="A0A0K3CJQ3"/>
<evidence type="ECO:0000313" key="1">
    <source>
        <dbReference type="EMBL" id="CTR08887.1"/>
    </source>
</evidence>
<reference evidence="1 2" key="1">
    <citation type="submission" date="2015-07" db="EMBL/GenBank/DDBJ databases">
        <authorList>
            <person name="Cajimat M.N.B."/>
            <person name="Milazzo M.L."/>
            <person name="Fulhorst C.F."/>
        </authorList>
    </citation>
    <scope>NUCLEOTIDE SEQUENCE [LARGE SCALE GENOMIC DNA]</scope>
    <source>
        <strain evidence="1">Single colony</strain>
    </source>
</reference>
<sequence length="261" mass="30062">MQHACGEKGEICERGRRKRAEEGANGPAGVDVCEQLMNSVRVEREQVDGVGWLAVTDPLSYRVEVMTFRVDVVRSPDPEGDGGPEDVISELLELLQPVHSLKHLRFLGFYNLRWDPTDVRIASIETLTLHEDIHEANRPYEPAPAHPHPHPLLFLSQPSLPLSPYYYQTFLDFLSIFPNLRTLNLSGYAPLENKADEMTPIHPSGTSTFLKRHPHLDLLLKGLKDSKVVEFFYRTDFESERELRLRREGPRKEWEGEWWNL</sequence>
<protein>
    <submittedName>
        <fullName evidence="1">Uncharacterized protein</fullName>
    </submittedName>
</protein>
<proteinExistence type="predicted"/>
<name>A0A0K3CJQ3_RHOTO</name>